<protein>
    <submittedName>
        <fullName evidence="2">GTPases-Sulfate adenylate transferase subunit 1</fullName>
    </submittedName>
</protein>
<keyword evidence="2" id="KW-0808">Transferase</keyword>
<name>A0A0E3QZ55_METBA</name>
<accession>A0A0E3QZ55</accession>
<proteinExistence type="predicted"/>
<sequence length="404" mass="45671">MRTRNDSGIGMLILAILLVGMMLVPTVNAQEENSHSVTAEEAFKHANTRMIRFIATDTEKFGSWKGASIDPKPLELYDINGQKLYYQFSVYENNKTIGKIDVGANKTLGQPIQVIEFNPIPFNMTEVMEKSIETAKSNYPTGEIKSTKMVVYSYPKIGAMTVVKDKTTGDEHRIFVDAYTLDVVPDEPTTETKLGVCSIYEQKSKNEIDENLKKWQKSDELTKSIEHAATIKGININMPVTEEDIKKLSDDTTIVGRSTSYYLDTTLYGQENDHYCAPACGQMIADYYDVFHTQDYIYQKMGPGYTTGGNVINNNQLNYYKPSNGLNKPNSAYVTVFTFSQAVSEINNNRPFVSIRDSHSRVCSGYLSNYPEYLLAIDDPLPEDYGYSYMETFGSEDYRVYVRS</sequence>
<evidence type="ECO:0000259" key="1">
    <source>
        <dbReference type="Pfam" id="PF13529"/>
    </source>
</evidence>
<dbReference type="KEGG" id="mby:MSBRM_3212"/>
<keyword evidence="3" id="KW-1185">Reference proteome</keyword>
<dbReference type="RefSeq" id="WP_141706433.1">
    <property type="nucleotide sequence ID" value="NZ_CP009528.1"/>
</dbReference>
<dbReference type="GO" id="GO:0016740">
    <property type="term" value="F:transferase activity"/>
    <property type="evidence" value="ECO:0007669"/>
    <property type="project" value="UniProtKB-KW"/>
</dbReference>
<dbReference type="AlphaFoldDB" id="A0A0E3QZ55"/>
<reference evidence="2 3" key="1">
    <citation type="submission" date="2014-07" db="EMBL/GenBank/DDBJ databases">
        <title>Methanogenic archaea and the global carbon cycle.</title>
        <authorList>
            <person name="Henriksen J.R."/>
            <person name="Luke J."/>
            <person name="Reinhart S."/>
            <person name="Benedict M.N."/>
            <person name="Youngblut N.D."/>
            <person name="Metcalf M.E."/>
            <person name="Whitaker R.J."/>
            <person name="Metcalf W.W."/>
        </authorList>
    </citation>
    <scope>NUCLEOTIDE SEQUENCE [LARGE SCALE GENOMIC DNA]</scope>
    <source>
        <strain evidence="2 3">MS</strain>
    </source>
</reference>
<dbReference type="Pfam" id="PF13529">
    <property type="entry name" value="Peptidase_C39_2"/>
    <property type="match status" value="1"/>
</dbReference>
<dbReference type="HOGENOM" id="CLU_060686_1_0_2"/>
<dbReference type="PATRIC" id="fig|1434108.4.peg.4057"/>
<gene>
    <name evidence="2" type="ORF">MSBRM_3212</name>
</gene>
<dbReference type="GeneID" id="24846542"/>
<dbReference type="EMBL" id="CP009528">
    <property type="protein sequence ID" value="AKB56210.1"/>
    <property type="molecule type" value="Genomic_DNA"/>
</dbReference>
<dbReference type="Proteomes" id="UP000033033">
    <property type="component" value="Chromosome"/>
</dbReference>
<feature type="domain" description="Peptidase C39-like" evidence="1">
    <location>
        <begin position="263"/>
        <end position="380"/>
    </location>
</feature>
<dbReference type="InterPro" id="IPR039564">
    <property type="entry name" value="Peptidase_C39-like"/>
</dbReference>
<organism evidence="2 3">
    <name type="scientific">Methanosarcina barkeri MS</name>
    <dbReference type="NCBI Taxonomy" id="1434108"/>
    <lineage>
        <taxon>Archaea</taxon>
        <taxon>Methanobacteriati</taxon>
        <taxon>Methanobacteriota</taxon>
        <taxon>Stenosarchaea group</taxon>
        <taxon>Methanomicrobia</taxon>
        <taxon>Methanosarcinales</taxon>
        <taxon>Methanosarcinaceae</taxon>
        <taxon>Methanosarcina</taxon>
    </lineage>
</organism>
<evidence type="ECO:0000313" key="3">
    <source>
        <dbReference type="Proteomes" id="UP000033033"/>
    </source>
</evidence>
<evidence type="ECO:0000313" key="2">
    <source>
        <dbReference type="EMBL" id="AKB56210.1"/>
    </source>
</evidence>